<dbReference type="Gene3D" id="3.30.565.10">
    <property type="entry name" value="Histidine kinase-like ATPase, C-terminal domain"/>
    <property type="match status" value="1"/>
</dbReference>
<dbReference type="InterPro" id="IPR036890">
    <property type="entry name" value="HATPase_C_sf"/>
</dbReference>
<comment type="caution">
    <text evidence="2">The sequence shown here is derived from an EMBL/GenBank/DDBJ whole genome shotgun (WGS) entry which is preliminary data.</text>
</comment>
<gene>
    <name evidence="2" type="ORF">FB566_2413</name>
</gene>
<proteinExistence type="predicted"/>
<dbReference type="RefSeq" id="WP_142038930.1">
    <property type="nucleotide sequence ID" value="NZ_JBHTGS010000001.1"/>
</dbReference>
<dbReference type="OrthoDB" id="3399481at2"/>
<dbReference type="Pfam" id="PF13581">
    <property type="entry name" value="HATPase_c_2"/>
    <property type="match status" value="1"/>
</dbReference>
<evidence type="ECO:0000313" key="3">
    <source>
        <dbReference type="Proteomes" id="UP000317043"/>
    </source>
</evidence>
<keyword evidence="2" id="KW-0418">Kinase</keyword>
<reference evidence="2 3" key="1">
    <citation type="submission" date="2019-06" db="EMBL/GenBank/DDBJ databases">
        <title>Sequencing the genomes of 1000 actinobacteria strains.</title>
        <authorList>
            <person name="Klenk H.-P."/>
        </authorList>
    </citation>
    <scope>NUCLEOTIDE SEQUENCE [LARGE SCALE GENOMIC DNA]</scope>
    <source>
        <strain evidence="2 3">DSM 45928</strain>
    </source>
</reference>
<keyword evidence="2" id="KW-0808">Transferase</keyword>
<dbReference type="InterPro" id="IPR003594">
    <property type="entry name" value="HATPase_dom"/>
</dbReference>
<name>A0A543AWC4_9ACTN</name>
<keyword evidence="3" id="KW-1185">Reference proteome</keyword>
<dbReference type="InParanoid" id="A0A543AWC4"/>
<dbReference type="Proteomes" id="UP000317043">
    <property type="component" value="Unassembled WGS sequence"/>
</dbReference>
<dbReference type="AlphaFoldDB" id="A0A543AWC4"/>
<evidence type="ECO:0000259" key="1">
    <source>
        <dbReference type="Pfam" id="PF13581"/>
    </source>
</evidence>
<protein>
    <submittedName>
        <fullName evidence="2">Histidine kinase-like protein</fullName>
    </submittedName>
</protein>
<feature type="domain" description="Histidine kinase/HSP90-like ATPase" evidence="1">
    <location>
        <begin position="8"/>
        <end position="141"/>
    </location>
</feature>
<dbReference type="EMBL" id="VFOW01000001">
    <property type="protein sequence ID" value="TQL76871.1"/>
    <property type="molecule type" value="Genomic_DNA"/>
</dbReference>
<organism evidence="2 3">
    <name type="scientific">Stackebrandtia endophytica</name>
    <dbReference type="NCBI Taxonomy" id="1496996"/>
    <lineage>
        <taxon>Bacteria</taxon>
        <taxon>Bacillati</taxon>
        <taxon>Actinomycetota</taxon>
        <taxon>Actinomycetes</taxon>
        <taxon>Glycomycetales</taxon>
        <taxon>Glycomycetaceae</taxon>
        <taxon>Stackebrandtia</taxon>
    </lineage>
</organism>
<sequence>MPVVRFGFSPAPVHVRTARLVASSVAQQAPLPGELLSEVRQATGEACSRAVVRHRRFGISDLVRMQLTIGAHFVAEVADFAPVTSTQLRDVSPDPADLTTQTADDDTLTEEVALTLLAGLVTDLQVIEAPDGIGSIVRMSWPL</sequence>
<dbReference type="GO" id="GO:0016301">
    <property type="term" value="F:kinase activity"/>
    <property type="evidence" value="ECO:0007669"/>
    <property type="project" value="UniProtKB-KW"/>
</dbReference>
<accession>A0A543AWC4</accession>
<evidence type="ECO:0000313" key="2">
    <source>
        <dbReference type="EMBL" id="TQL76871.1"/>
    </source>
</evidence>